<dbReference type="PROSITE" id="PS51462">
    <property type="entry name" value="NUDIX"/>
    <property type="match status" value="1"/>
</dbReference>
<keyword evidence="11" id="KW-1185">Reference proteome</keyword>
<keyword evidence="4" id="KW-0378">Hydrolase</keyword>
<dbReference type="CDD" id="cd03426">
    <property type="entry name" value="NUDIX_CoAse_Nudt7"/>
    <property type="match status" value="1"/>
</dbReference>
<accession>A0AAD9J9F9</accession>
<dbReference type="GO" id="GO:0010945">
    <property type="term" value="F:coenzyme A diphosphatase activity"/>
    <property type="evidence" value="ECO:0007669"/>
    <property type="project" value="InterPro"/>
</dbReference>
<keyword evidence="8" id="KW-0812">Transmembrane</keyword>
<feature type="transmembrane region" description="Helical" evidence="8">
    <location>
        <begin position="232"/>
        <end position="254"/>
    </location>
</feature>
<dbReference type="PANTHER" id="PTHR12992">
    <property type="entry name" value="NUDIX HYDROLASE"/>
    <property type="match status" value="1"/>
</dbReference>
<keyword evidence="3" id="KW-0479">Metal-binding</keyword>
<protein>
    <recommendedName>
        <fullName evidence="9">Nudix hydrolase domain-containing protein</fullName>
    </recommendedName>
</protein>
<evidence type="ECO:0000256" key="3">
    <source>
        <dbReference type="ARBA" id="ARBA00022723"/>
    </source>
</evidence>
<evidence type="ECO:0000256" key="8">
    <source>
        <dbReference type="SAM" id="Phobius"/>
    </source>
</evidence>
<comment type="caution">
    <text evidence="10">The sequence shown here is derived from an EMBL/GenBank/DDBJ whole genome shotgun (WGS) entry which is preliminary data.</text>
</comment>
<feature type="domain" description="Nudix hydrolase" evidence="9">
    <location>
        <begin position="83"/>
        <end position="220"/>
    </location>
</feature>
<dbReference type="InterPro" id="IPR015797">
    <property type="entry name" value="NUDIX_hydrolase-like_dom_sf"/>
</dbReference>
<proteinExistence type="predicted"/>
<comment type="cofactor">
    <cofactor evidence="1">
        <name>Mn(2+)</name>
        <dbReference type="ChEBI" id="CHEBI:29035"/>
    </cofactor>
</comment>
<comment type="cofactor">
    <cofactor evidence="2">
        <name>Mg(2+)</name>
        <dbReference type="ChEBI" id="CHEBI:18420"/>
    </cofactor>
</comment>
<evidence type="ECO:0000256" key="5">
    <source>
        <dbReference type="ARBA" id="ARBA00022842"/>
    </source>
</evidence>
<dbReference type="Gene3D" id="3.90.79.10">
    <property type="entry name" value="Nucleoside Triphosphate Pyrophosphohydrolase"/>
    <property type="match status" value="1"/>
</dbReference>
<evidence type="ECO:0000313" key="10">
    <source>
        <dbReference type="EMBL" id="KAK2148724.1"/>
    </source>
</evidence>
<evidence type="ECO:0000313" key="11">
    <source>
        <dbReference type="Proteomes" id="UP001208570"/>
    </source>
</evidence>
<reference evidence="10" key="1">
    <citation type="journal article" date="2023" name="Mol. Biol. Evol.">
        <title>Third-Generation Sequencing Reveals the Adaptive Role of the Epigenome in Three Deep-Sea Polychaetes.</title>
        <authorList>
            <person name="Perez M."/>
            <person name="Aroh O."/>
            <person name="Sun Y."/>
            <person name="Lan Y."/>
            <person name="Juniper S.K."/>
            <person name="Young C.R."/>
            <person name="Angers B."/>
            <person name="Qian P.Y."/>
        </authorList>
    </citation>
    <scope>NUCLEOTIDE SEQUENCE</scope>
    <source>
        <strain evidence="10">P08H-3</strain>
    </source>
</reference>
<name>A0AAD9J9F9_9ANNE</name>
<organism evidence="10 11">
    <name type="scientific">Paralvinella palmiformis</name>
    <dbReference type="NCBI Taxonomy" id="53620"/>
    <lineage>
        <taxon>Eukaryota</taxon>
        <taxon>Metazoa</taxon>
        <taxon>Spiralia</taxon>
        <taxon>Lophotrochozoa</taxon>
        <taxon>Annelida</taxon>
        <taxon>Polychaeta</taxon>
        <taxon>Sedentaria</taxon>
        <taxon>Canalipalpata</taxon>
        <taxon>Terebellida</taxon>
        <taxon>Terebelliformia</taxon>
        <taxon>Alvinellidae</taxon>
        <taxon>Paralvinella</taxon>
    </lineage>
</organism>
<keyword evidence="8" id="KW-1133">Transmembrane helix</keyword>
<keyword evidence="8" id="KW-0472">Membrane</keyword>
<evidence type="ECO:0000256" key="7">
    <source>
        <dbReference type="SAM" id="MobiDB-lite"/>
    </source>
</evidence>
<feature type="region of interest" description="Disordered" evidence="7">
    <location>
        <begin position="21"/>
        <end position="42"/>
    </location>
</feature>
<dbReference type="InterPro" id="IPR045121">
    <property type="entry name" value="CoAse"/>
</dbReference>
<dbReference type="PANTHER" id="PTHR12992:SF11">
    <property type="entry name" value="MITOCHONDRIAL COENZYME A DIPHOSPHATASE NUDT8"/>
    <property type="match status" value="1"/>
</dbReference>
<evidence type="ECO:0000256" key="2">
    <source>
        <dbReference type="ARBA" id="ARBA00001946"/>
    </source>
</evidence>
<dbReference type="GO" id="GO:0046872">
    <property type="term" value="F:metal ion binding"/>
    <property type="evidence" value="ECO:0007669"/>
    <property type="project" value="UniProtKB-KW"/>
</dbReference>
<dbReference type="Proteomes" id="UP001208570">
    <property type="component" value="Unassembled WGS sequence"/>
</dbReference>
<dbReference type="SUPFAM" id="SSF55811">
    <property type="entry name" value="Nudix"/>
    <property type="match status" value="1"/>
</dbReference>
<keyword evidence="5" id="KW-0460">Magnesium</keyword>
<evidence type="ECO:0000256" key="4">
    <source>
        <dbReference type="ARBA" id="ARBA00022801"/>
    </source>
</evidence>
<evidence type="ECO:0000256" key="1">
    <source>
        <dbReference type="ARBA" id="ARBA00001936"/>
    </source>
</evidence>
<gene>
    <name evidence="10" type="ORF">LSH36_486g04020</name>
</gene>
<evidence type="ECO:0000259" key="9">
    <source>
        <dbReference type="PROSITE" id="PS51462"/>
    </source>
</evidence>
<dbReference type="AlphaFoldDB" id="A0AAD9J9F9"/>
<dbReference type="InterPro" id="IPR000086">
    <property type="entry name" value="NUDIX_hydrolase_dom"/>
</dbReference>
<sequence length="265" mass="29310">MAGVLDPDTLDSLDARINSVPDFSQRPLPATPPEIQRPKVKETKSHITVDNIFLAANVDRIKDAFLRSSKHTKRYPGSSDKTPKQAAVLVPFCLISGEPAVIFILRPGDLSNHGAEVCFPGGMVQSSDTDRAHTAIRETVEEIGLDGNQISVWGQLPPIPGHNWQTFITPVVGYCGKVNLPTLRVNHKEVADLFSITVESLCNPVNLKYTRFRGTTTGSYTLPAFLGGRYRVWGLTGMMLHLSLLHVAPGMYSFRKVDFLKRQSW</sequence>
<keyword evidence="6" id="KW-0464">Manganese</keyword>
<dbReference type="EMBL" id="JAODUP010000486">
    <property type="protein sequence ID" value="KAK2148724.1"/>
    <property type="molecule type" value="Genomic_DNA"/>
</dbReference>
<dbReference type="Pfam" id="PF00293">
    <property type="entry name" value="NUDIX"/>
    <property type="match status" value="1"/>
</dbReference>
<evidence type="ECO:0000256" key="6">
    <source>
        <dbReference type="ARBA" id="ARBA00023211"/>
    </source>
</evidence>